<evidence type="ECO:0008006" key="4">
    <source>
        <dbReference type="Google" id="ProtNLM"/>
    </source>
</evidence>
<dbReference type="Proteomes" id="UP000316778">
    <property type="component" value="Unassembled WGS sequence"/>
</dbReference>
<sequence length="185" mass="19996">MKQNRFAYATALLASVLFAACQQPPDNKGGKDIPFDTAKAWVHAIHIDTAAQLTRDFRAARERLRKLVGSTQQNLDSILQLPSAEAFNRDAIAVLLNQEDAQGIRIYYGRGSKGEVKLVLVPIDSKGNDIVTTLLDSTSNRSEQAVGYIPGISTARAGARRAAAQAMENGQRCDPPPCGTSKLTE</sequence>
<dbReference type="OrthoDB" id="661656at2"/>
<dbReference type="AlphaFoldDB" id="A0A562SSJ2"/>
<keyword evidence="1" id="KW-0732">Signal</keyword>
<feature type="signal peptide" evidence="1">
    <location>
        <begin position="1"/>
        <end position="19"/>
    </location>
</feature>
<reference evidence="2 3" key="1">
    <citation type="journal article" date="2013" name="Stand. Genomic Sci.">
        <title>Genomic Encyclopedia of Type Strains, Phase I: The one thousand microbial genomes (KMG-I) project.</title>
        <authorList>
            <person name="Kyrpides N.C."/>
            <person name="Woyke T."/>
            <person name="Eisen J.A."/>
            <person name="Garrity G."/>
            <person name="Lilburn T.G."/>
            <person name="Beck B.J."/>
            <person name="Whitman W.B."/>
            <person name="Hugenholtz P."/>
            <person name="Klenk H.P."/>
        </authorList>
    </citation>
    <scope>NUCLEOTIDE SEQUENCE [LARGE SCALE GENOMIC DNA]</scope>
    <source>
        <strain evidence="2 3">DSM 13484</strain>
    </source>
</reference>
<dbReference type="RefSeq" id="WP_145717719.1">
    <property type="nucleotide sequence ID" value="NZ_BAAAFY010000002.1"/>
</dbReference>
<name>A0A562SSJ2_CHIJA</name>
<keyword evidence="3" id="KW-1185">Reference proteome</keyword>
<protein>
    <recommendedName>
        <fullName evidence="4">DUF4252 domain-containing protein</fullName>
    </recommendedName>
</protein>
<evidence type="ECO:0000256" key="1">
    <source>
        <dbReference type="SAM" id="SignalP"/>
    </source>
</evidence>
<dbReference type="EMBL" id="VLLG01000005">
    <property type="protein sequence ID" value="TWI84182.1"/>
    <property type="molecule type" value="Genomic_DNA"/>
</dbReference>
<accession>A0A562SSJ2</accession>
<gene>
    <name evidence="2" type="ORF">LX66_4545</name>
</gene>
<proteinExistence type="predicted"/>
<comment type="caution">
    <text evidence="2">The sequence shown here is derived from an EMBL/GenBank/DDBJ whole genome shotgun (WGS) entry which is preliminary data.</text>
</comment>
<organism evidence="2 3">
    <name type="scientific">Chitinophaga japonensis</name>
    <name type="common">Flexibacter japonensis</name>
    <dbReference type="NCBI Taxonomy" id="104662"/>
    <lineage>
        <taxon>Bacteria</taxon>
        <taxon>Pseudomonadati</taxon>
        <taxon>Bacteroidota</taxon>
        <taxon>Chitinophagia</taxon>
        <taxon>Chitinophagales</taxon>
        <taxon>Chitinophagaceae</taxon>
        <taxon>Chitinophaga</taxon>
    </lineage>
</organism>
<evidence type="ECO:0000313" key="3">
    <source>
        <dbReference type="Proteomes" id="UP000316778"/>
    </source>
</evidence>
<dbReference type="PROSITE" id="PS51257">
    <property type="entry name" value="PROKAR_LIPOPROTEIN"/>
    <property type="match status" value="1"/>
</dbReference>
<evidence type="ECO:0000313" key="2">
    <source>
        <dbReference type="EMBL" id="TWI84182.1"/>
    </source>
</evidence>
<feature type="chain" id="PRO_5021886097" description="DUF4252 domain-containing protein" evidence="1">
    <location>
        <begin position="20"/>
        <end position="185"/>
    </location>
</feature>